<dbReference type="EMBL" id="CP002961">
    <property type="protein sequence ID" value="AFK04254.1"/>
    <property type="molecule type" value="Genomic_DNA"/>
</dbReference>
<gene>
    <name evidence="1" type="ordered locus">Emtol_3121</name>
</gene>
<evidence type="ECO:0000313" key="2">
    <source>
        <dbReference type="Proteomes" id="UP000002875"/>
    </source>
</evidence>
<reference evidence="1 2" key="1">
    <citation type="submission" date="2011-07" db="EMBL/GenBank/DDBJ databases">
        <title>The complete genome of chromosome of Emticicia oligotrophica DSM 17448.</title>
        <authorList>
            <consortium name="US DOE Joint Genome Institute (JGI-PGF)"/>
            <person name="Lucas S."/>
            <person name="Han J."/>
            <person name="Lapidus A."/>
            <person name="Bruce D."/>
            <person name="Goodwin L."/>
            <person name="Pitluck S."/>
            <person name="Peters L."/>
            <person name="Kyrpides N."/>
            <person name="Mavromatis K."/>
            <person name="Ivanova N."/>
            <person name="Ovchinnikova G."/>
            <person name="Teshima H."/>
            <person name="Detter J.C."/>
            <person name="Tapia R."/>
            <person name="Han C."/>
            <person name="Land M."/>
            <person name="Hauser L."/>
            <person name="Markowitz V."/>
            <person name="Cheng J.-F."/>
            <person name="Hugenholtz P."/>
            <person name="Woyke T."/>
            <person name="Wu D."/>
            <person name="Tindall B."/>
            <person name="Pomrenke H."/>
            <person name="Brambilla E."/>
            <person name="Klenk H.-P."/>
            <person name="Eisen J.A."/>
        </authorList>
    </citation>
    <scope>NUCLEOTIDE SEQUENCE [LARGE SCALE GENOMIC DNA]</scope>
    <source>
        <strain evidence="1 2">DSM 17448</strain>
    </source>
</reference>
<evidence type="ECO:0000313" key="1">
    <source>
        <dbReference type="EMBL" id="AFK04254.1"/>
    </source>
</evidence>
<name>A0ABN4APZ2_EMTOG</name>
<dbReference type="Proteomes" id="UP000002875">
    <property type="component" value="Chromosome"/>
</dbReference>
<protein>
    <submittedName>
        <fullName evidence="1">Uncharacterized protein</fullName>
    </submittedName>
</protein>
<accession>A0ABN4APZ2</accession>
<keyword evidence="2" id="KW-1185">Reference proteome</keyword>
<organism evidence="1 2">
    <name type="scientific">Emticicia oligotrophica (strain DSM 17448 / CIP 109782 / MTCC 6937 / GPTSA100-15)</name>
    <dbReference type="NCBI Taxonomy" id="929562"/>
    <lineage>
        <taxon>Bacteria</taxon>
        <taxon>Pseudomonadati</taxon>
        <taxon>Bacteroidota</taxon>
        <taxon>Cytophagia</taxon>
        <taxon>Cytophagales</taxon>
        <taxon>Leadbetterellaceae</taxon>
        <taxon>Emticicia</taxon>
    </lineage>
</organism>
<proteinExistence type="predicted"/>
<sequence length="36" mass="4453">MSYSFLQKDKIPWIIVFYHQEIMYITKSIFLKQLSL</sequence>